<dbReference type="EMBL" id="SEOQ01001776">
    <property type="protein sequence ID" value="TFY50578.1"/>
    <property type="molecule type" value="Genomic_DNA"/>
</dbReference>
<evidence type="ECO:0000313" key="1">
    <source>
        <dbReference type="EMBL" id="TFY50578.1"/>
    </source>
</evidence>
<organism evidence="1 2">
    <name type="scientific">Dentipellis fragilis</name>
    <dbReference type="NCBI Taxonomy" id="205917"/>
    <lineage>
        <taxon>Eukaryota</taxon>
        <taxon>Fungi</taxon>
        <taxon>Dikarya</taxon>
        <taxon>Basidiomycota</taxon>
        <taxon>Agaricomycotina</taxon>
        <taxon>Agaricomycetes</taxon>
        <taxon>Russulales</taxon>
        <taxon>Hericiaceae</taxon>
        <taxon>Dentipellis</taxon>
    </lineage>
</organism>
<dbReference type="AlphaFoldDB" id="A0A4Y9XLJ8"/>
<gene>
    <name evidence="1" type="ORF">EVG20_g11442</name>
</gene>
<proteinExistence type="predicted"/>
<keyword evidence="2" id="KW-1185">Reference proteome</keyword>
<name>A0A4Y9XLJ8_9AGAM</name>
<sequence length="155" mass="16634">MHPSTSSNPSVEGIVMASPGAGTSILSHGTPPPNYRPILLVPSHDRDGDVYDTEALGHALEDALQEAFNISNTTQADYGKASEQTAHLDQDETAIPGDPLLHPSRRALLPFGRPDESQIKNLYELVCMALPAGPETYHGDDIRKSLTCKSGANFE</sequence>
<dbReference type="Proteomes" id="UP000298327">
    <property type="component" value="Unassembled WGS sequence"/>
</dbReference>
<protein>
    <submittedName>
        <fullName evidence="1">Uncharacterized protein</fullName>
    </submittedName>
</protein>
<evidence type="ECO:0000313" key="2">
    <source>
        <dbReference type="Proteomes" id="UP000298327"/>
    </source>
</evidence>
<comment type="caution">
    <text evidence="1">The sequence shown here is derived from an EMBL/GenBank/DDBJ whole genome shotgun (WGS) entry which is preliminary data.</text>
</comment>
<accession>A0A4Y9XLJ8</accession>
<reference evidence="1 2" key="1">
    <citation type="submission" date="2019-02" db="EMBL/GenBank/DDBJ databases">
        <title>Genome sequencing of the rare red list fungi Dentipellis fragilis.</title>
        <authorList>
            <person name="Buettner E."/>
            <person name="Kellner H."/>
        </authorList>
    </citation>
    <scope>NUCLEOTIDE SEQUENCE [LARGE SCALE GENOMIC DNA]</scope>
    <source>
        <strain evidence="1 2">DSM 105465</strain>
    </source>
</reference>